<accession>A0ACC3CBI4</accession>
<evidence type="ECO:0000313" key="2">
    <source>
        <dbReference type="Proteomes" id="UP000798662"/>
    </source>
</evidence>
<name>A0ACC3CBI4_PYRYE</name>
<sequence length="1019" mass="107396">MWLLVRDNSAAEDALSPAALRRHKQLLDSWLNSGSYPDFCWRNAAARLDCDRRVPACEPPTTVLSHPLAYGMVANGTVCGMEEGDRLLTDAQAGALRRALLTDTGGVDPVWAGALGTDFSAASPTTRFVRSRVPMGAPLRGFDSAVKETAAQDKAFLEWILPLANAVLDVDEPRGVTAKAVGDTFNNAIFGDVASADLTWSLAAIAFVFLFMIIHMRSVFLAAVAMTQILLSFPVTFLVYSVVCRVKFFSTLQVLSVFLVLGIGADDAFILADSWHQAGVALGSARAEDLVDRLSWTLVRAVMAMAVTSATTGAAFFITGLSAVMPISTLGIWAGLLILMQYFLCVLMFPAALVIWQRNWRSRSWRRCFRLSPGAEGAAGDASTRLGTTPPAADDPDNPAVVVNVSNDVRQSEEAVAATEAAVVLPPSPPSPTTDDEGAVQAPAAVAANSLDENAADAPEEGIVKAGGVHPASPLERLRPVERFFRGPWFRLVCRARYVSVVAGVVLFGLGTWQTVQLEPLDAPEEFLPSDHYLGLGFRWLNTRFNAAADARSQSLVSVVYGITDVDRSGTSRYEPNEVGVPRFDQDFDMTSAAAQASVLAMCDTIADDRALVLPDVGEKSCWMRNFQSFVGGTFVDYPSAAALADAVSAFLVAQPSFADAKLVGVDTEAQSLVWFSLQFFSVIKPFDPPGVQKASRAAFEAAVSRVAAAAPLGVARPYAVNSAWAFAVSQDELVRGAQRGAGLSLGVGLAVLIASTRHLYVSVLAILCVGGVVVNVLGLANLVGWRLGVSESVAATIVVGFSLDYILHLAIDFTVHSGKASREPEQGRGKGAVCSAERVRDALTEYGVSILAGAVTSFGAATFLWAATIVFFDKFAFFVQATVVSSLVWSLLIFSGALLVVVPEEGGRWWTGDLRDVVTCGRRCWAAAKGPPSVREGGTRDEEASVNAVAKRGTAHGGGGRGGGEIDDRGGGSGDGGSGSGSASGQGGVEADWSGTAAPEGSKGQSPDVTDYTAPDGA</sequence>
<organism evidence="1 2">
    <name type="scientific">Pyropia yezoensis</name>
    <name type="common">Susabi-nori</name>
    <name type="synonym">Porphyra yezoensis</name>
    <dbReference type="NCBI Taxonomy" id="2788"/>
    <lineage>
        <taxon>Eukaryota</taxon>
        <taxon>Rhodophyta</taxon>
        <taxon>Bangiophyceae</taxon>
        <taxon>Bangiales</taxon>
        <taxon>Bangiaceae</taxon>
        <taxon>Pyropia</taxon>
    </lineage>
</organism>
<reference evidence="1" key="1">
    <citation type="submission" date="2019-11" db="EMBL/GenBank/DDBJ databases">
        <title>Nori genome reveals adaptations in red seaweeds to the harsh intertidal environment.</title>
        <authorList>
            <person name="Wang D."/>
            <person name="Mao Y."/>
        </authorList>
    </citation>
    <scope>NUCLEOTIDE SEQUENCE</scope>
    <source>
        <tissue evidence="1">Gametophyte</tissue>
    </source>
</reference>
<comment type="caution">
    <text evidence="1">The sequence shown here is derived from an EMBL/GenBank/DDBJ whole genome shotgun (WGS) entry which is preliminary data.</text>
</comment>
<keyword evidence="2" id="KW-1185">Reference proteome</keyword>
<gene>
    <name evidence="1" type="ORF">I4F81_009842</name>
</gene>
<proteinExistence type="predicted"/>
<dbReference type="Proteomes" id="UP000798662">
    <property type="component" value="Chromosome 3"/>
</dbReference>
<dbReference type="EMBL" id="CM020620">
    <property type="protein sequence ID" value="KAK1867335.1"/>
    <property type="molecule type" value="Genomic_DNA"/>
</dbReference>
<evidence type="ECO:0000313" key="1">
    <source>
        <dbReference type="EMBL" id="KAK1867335.1"/>
    </source>
</evidence>
<protein>
    <submittedName>
        <fullName evidence="1">Uncharacterized protein</fullName>
    </submittedName>
</protein>